<feature type="signal peptide" evidence="2">
    <location>
        <begin position="1"/>
        <end position="25"/>
    </location>
</feature>
<dbReference type="AlphaFoldDB" id="A0A3M7EMV5"/>
<evidence type="ECO:0000313" key="4">
    <source>
        <dbReference type="Proteomes" id="UP000269276"/>
    </source>
</evidence>
<organism evidence="3 4">
    <name type="scientific">Hortaea werneckii</name>
    <name type="common">Black yeast</name>
    <name type="synonym">Cladosporium werneckii</name>
    <dbReference type="NCBI Taxonomy" id="91943"/>
    <lineage>
        <taxon>Eukaryota</taxon>
        <taxon>Fungi</taxon>
        <taxon>Dikarya</taxon>
        <taxon>Ascomycota</taxon>
        <taxon>Pezizomycotina</taxon>
        <taxon>Dothideomycetes</taxon>
        <taxon>Dothideomycetidae</taxon>
        <taxon>Mycosphaerellales</taxon>
        <taxon>Teratosphaeriaceae</taxon>
        <taxon>Hortaea</taxon>
    </lineage>
</organism>
<evidence type="ECO:0000313" key="3">
    <source>
        <dbReference type="EMBL" id="RMY77908.1"/>
    </source>
</evidence>
<name>A0A3M7EMV5_HORWE</name>
<gene>
    <name evidence="3" type="ORF">D0863_01001</name>
</gene>
<sequence>MTIWNMNGTLSVLLMALSLASTTSGQATKDVSPFVMISNEPYSTTRLNTHASSVPTPPWPQRTMTQHHRSNKILYKLSPTANPNNTSSSRNSACNRRTFKISPPCQNCTHLFKTQHRR</sequence>
<feature type="chain" id="PRO_5018214248" evidence="2">
    <location>
        <begin position="26"/>
        <end position="118"/>
    </location>
</feature>
<reference evidence="3 4" key="1">
    <citation type="journal article" date="2018" name="BMC Genomics">
        <title>Genomic evidence for intraspecific hybridization in a clonal and extremely halotolerant yeast.</title>
        <authorList>
            <person name="Gostincar C."/>
            <person name="Stajich J.E."/>
            <person name="Zupancic J."/>
            <person name="Zalar P."/>
            <person name="Gunde-Cimerman N."/>
        </authorList>
    </citation>
    <scope>NUCLEOTIDE SEQUENCE [LARGE SCALE GENOMIC DNA]</scope>
    <source>
        <strain evidence="3 4">EXF-2682</strain>
    </source>
</reference>
<accession>A0A3M7EMV5</accession>
<dbReference type="Proteomes" id="UP000269276">
    <property type="component" value="Unassembled WGS sequence"/>
</dbReference>
<feature type="region of interest" description="Disordered" evidence="1">
    <location>
        <begin position="46"/>
        <end position="68"/>
    </location>
</feature>
<protein>
    <submittedName>
        <fullName evidence="3">Uncharacterized protein</fullName>
    </submittedName>
</protein>
<keyword evidence="2" id="KW-0732">Signal</keyword>
<evidence type="ECO:0000256" key="1">
    <source>
        <dbReference type="SAM" id="MobiDB-lite"/>
    </source>
</evidence>
<comment type="caution">
    <text evidence="3">The sequence shown here is derived from an EMBL/GenBank/DDBJ whole genome shotgun (WGS) entry which is preliminary data.</text>
</comment>
<proteinExistence type="predicted"/>
<evidence type="ECO:0000256" key="2">
    <source>
        <dbReference type="SAM" id="SignalP"/>
    </source>
</evidence>
<dbReference type="EMBL" id="QWIP01000018">
    <property type="protein sequence ID" value="RMY77908.1"/>
    <property type="molecule type" value="Genomic_DNA"/>
</dbReference>